<proteinExistence type="predicted"/>
<protein>
    <recommendedName>
        <fullName evidence="2">Lipocalin-like domain-containing protein</fullName>
    </recommendedName>
</protein>
<organism evidence="3 4">
    <name type="scientific">Flavobacterium magnum</name>
    <dbReference type="NCBI Taxonomy" id="2162713"/>
    <lineage>
        <taxon>Bacteria</taxon>
        <taxon>Pseudomonadati</taxon>
        <taxon>Bacteroidota</taxon>
        <taxon>Flavobacteriia</taxon>
        <taxon>Flavobacteriales</taxon>
        <taxon>Flavobacteriaceae</taxon>
        <taxon>Flavobacterium</taxon>
    </lineage>
</organism>
<feature type="domain" description="Lipocalin-like" evidence="2">
    <location>
        <begin position="31"/>
        <end position="126"/>
    </location>
</feature>
<evidence type="ECO:0000313" key="4">
    <source>
        <dbReference type="Proteomes" id="UP000244193"/>
    </source>
</evidence>
<dbReference type="KEGG" id="fmg:HYN48_12365"/>
<dbReference type="AlphaFoldDB" id="A0A2S0RH19"/>
<evidence type="ECO:0000313" key="3">
    <source>
        <dbReference type="EMBL" id="AWA30809.1"/>
    </source>
</evidence>
<dbReference type="Proteomes" id="UP000244193">
    <property type="component" value="Chromosome"/>
</dbReference>
<evidence type="ECO:0000256" key="1">
    <source>
        <dbReference type="SAM" id="SignalP"/>
    </source>
</evidence>
<reference evidence="3 4" key="1">
    <citation type="submission" date="2018-04" db="EMBL/GenBank/DDBJ databases">
        <title>Genome sequencing of Flavobacterium sp. HYN0048.</title>
        <authorList>
            <person name="Yi H."/>
            <person name="Baek C."/>
        </authorList>
    </citation>
    <scope>NUCLEOTIDE SEQUENCE [LARGE SCALE GENOMIC DNA]</scope>
    <source>
        <strain evidence="3 4">HYN0048</strain>
    </source>
</reference>
<dbReference type="InterPro" id="IPR024311">
    <property type="entry name" value="Lipocalin-like"/>
</dbReference>
<dbReference type="Pfam" id="PF13648">
    <property type="entry name" value="Lipocalin_4"/>
    <property type="match status" value="1"/>
</dbReference>
<feature type="signal peptide" evidence="1">
    <location>
        <begin position="1"/>
        <end position="23"/>
    </location>
</feature>
<name>A0A2S0RH19_9FLAO</name>
<dbReference type="EMBL" id="CP028811">
    <property type="protein sequence ID" value="AWA30809.1"/>
    <property type="molecule type" value="Genomic_DNA"/>
</dbReference>
<dbReference type="RefSeq" id="WP_108372158.1">
    <property type="nucleotide sequence ID" value="NZ_CP028811.1"/>
</dbReference>
<gene>
    <name evidence="3" type="ORF">HYN48_12365</name>
</gene>
<sequence length="147" mass="15493">MKKIKFLAMAAIASLAFSCSSDSDSGPAPTIIAKWNLTKTVSVVSGTTDTDPYTDNEPGCDKDYIEFVTGGVLKNIIFFKNAENVCTEDAGDQGTWTQAGDALNVTGGALAGTYEVTKLTNSELQIRATSTVGGTTVTVTRYFNKAS</sequence>
<feature type="chain" id="PRO_5015764524" description="Lipocalin-like domain-containing protein" evidence="1">
    <location>
        <begin position="24"/>
        <end position="147"/>
    </location>
</feature>
<dbReference type="OrthoDB" id="1419899at2"/>
<keyword evidence="4" id="KW-1185">Reference proteome</keyword>
<dbReference type="PROSITE" id="PS51257">
    <property type="entry name" value="PROKAR_LIPOPROTEIN"/>
    <property type="match status" value="1"/>
</dbReference>
<evidence type="ECO:0000259" key="2">
    <source>
        <dbReference type="Pfam" id="PF13648"/>
    </source>
</evidence>
<accession>A0A2S0RH19</accession>
<keyword evidence="1" id="KW-0732">Signal</keyword>